<evidence type="ECO:0000313" key="2">
    <source>
        <dbReference type="EMBL" id="MFD0872077.1"/>
    </source>
</evidence>
<evidence type="ECO:0000256" key="1">
    <source>
        <dbReference type="SAM" id="Phobius"/>
    </source>
</evidence>
<reference evidence="3" key="1">
    <citation type="journal article" date="2019" name="Int. J. Syst. Evol. Microbiol.">
        <title>The Global Catalogue of Microorganisms (GCM) 10K type strain sequencing project: providing services to taxonomists for standard genome sequencing and annotation.</title>
        <authorList>
            <consortium name="The Broad Institute Genomics Platform"/>
            <consortium name="The Broad Institute Genome Sequencing Center for Infectious Disease"/>
            <person name="Wu L."/>
            <person name="Ma J."/>
        </authorList>
    </citation>
    <scope>NUCLEOTIDE SEQUENCE [LARGE SCALE GENOMIC DNA]</scope>
    <source>
        <strain evidence="3">CCUG 57263</strain>
    </source>
</reference>
<accession>A0ABW3DF11</accession>
<dbReference type="RefSeq" id="WP_379291351.1">
    <property type="nucleotide sequence ID" value="NZ_JBHTIU010000100.1"/>
</dbReference>
<dbReference type="EMBL" id="JBHTIU010000100">
    <property type="protein sequence ID" value="MFD0872077.1"/>
    <property type="molecule type" value="Genomic_DNA"/>
</dbReference>
<dbReference type="Proteomes" id="UP001597120">
    <property type="component" value="Unassembled WGS sequence"/>
</dbReference>
<organism evidence="2 3">
    <name type="scientific">Paenibacillus residui</name>
    <dbReference type="NCBI Taxonomy" id="629724"/>
    <lineage>
        <taxon>Bacteria</taxon>
        <taxon>Bacillati</taxon>
        <taxon>Bacillota</taxon>
        <taxon>Bacilli</taxon>
        <taxon>Bacillales</taxon>
        <taxon>Paenibacillaceae</taxon>
        <taxon>Paenibacillus</taxon>
    </lineage>
</organism>
<feature type="transmembrane region" description="Helical" evidence="1">
    <location>
        <begin position="184"/>
        <end position="200"/>
    </location>
</feature>
<proteinExistence type="predicted"/>
<feature type="transmembrane region" description="Helical" evidence="1">
    <location>
        <begin position="206"/>
        <end position="223"/>
    </location>
</feature>
<gene>
    <name evidence="2" type="ORF">ACFQ03_23450</name>
</gene>
<keyword evidence="1" id="KW-0812">Transmembrane</keyword>
<feature type="transmembrane region" description="Helical" evidence="1">
    <location>
        <begin position="416"/>
        <end position="434"/>
    </location>
</feature>
<evidence type="ECO:0008006" key="4">
    <source>
        <dbReference type="Google" id="ProtNLM"/>
    </source>
</evidence>
<feature type="transmembrane region" description="Helical" evidence="1">
    <location>
        <begin position="385"/>
        <end position="404"/>
    </location>
</feature>
<keyword evidence="1" id="KW-1133">Transmembrane helix</keyword>
<evidence type="ECO:0000313" key="3">
    <source>
        <dbReference type="Proteomes" id="UP001597120"/>
    </source>
</evidence>
<sequence>MKLKLWKPEWLVVVFTALILAYLLMVKPLVGMANNGDFERIMNSAGLAYVPVEQADKYFSYFFSKYAFVDDALTAVGGYLSSQALLVKLTAWVQQWFQADWYDIRVLSGLYSLILMAALYRIVKEHRAISAWPRWVLAVLLVLVFADGAYAAYFNSLFGEPVSMLFLLLTFAFGAALTLRERPSIGLLAGFYVSAVFAISAKVQNAPIGIVLFLLSLRLWKWGEGRKWKYTAMVGSVLIILTSAIVFLSHGSSIKIINKYQTVFYGILKDSPNPHKDLEELGLNPEWAVLAGTNYFIPDLPINIKSPEFEQELDEKIGHSKIALFYLKHPVRYWEKLKITATQAFAIKPSYLGNYELSEHKAPGALSHTYTLWSKFKEHLLPNQLWFLIAFYGAFILVWVKSYLETKRPAARMYMELLMTIALIGVIQFIVPVIGDGEADLAKHLFLFNVCFDMLFVSGVVWVVHFMVRRHRRLQQLLSPNVR</sequence>
<feature type="transmembrane region" description="Helical" evidence="1">
    <location>
        <begin position="161"/>
        <end position="179"/>
    </location>
</feature>
<feature type="transmembrane region" description="Helical" evidence="1">
    <location>
        <begin position="12"/>
        <end position="30"/>
    </location>
</feature>
<feature type="transmembrane region" description="Helical" evidence="1">
    <location>
        <begin position="230"/>
        <end position="249"/>
    </location>
</feature>
<keyword evidence="1" id="KW-0472">Membrane</keyword>
<name>A0ABW3DF11_9BACL</name>
<feature type="transmembrane region" description="Helical" evidence="1">
    <location>
        <begin position="135"/>
        <end position="155"/>
    </location>
</feature>
<feature type="transmembrane region" description="Helical" evidence="1">
    <location>
        <begin position="104"/>
        <end position="123"/>
    </location>
</feature>
<comment type="caution">
    <text evidence="2">The sequence shown here is derived from an EMBL/GenBank/DDBJ whole genome shotgun (WGS) entry which is preliminary data.</text>
</comment>
<keyword evidence="3" id="KW-1185">Reference proteome</keyword>
<feature type="transmembrane region" description="Helical" evidence="1">
    <location>
        <begin position="446"/>
        <end position="468"/>
    </location>
</feature>
<protein>
    <recommendedName>
        <fullName evidence="4">Glycosyltransferase RgtA/B/C/D-like domain-containing protein</fullName>
    </recommendedName>
</protein>